<dbReference type="RefSeq" id="WP_007022135.1">
    <property type="nucleotide sequence ID" value="NZ_CH724126.1"/>
</dbReference>
<keyword evidence="4" id="KW-1185">Reference proteome</keyword>
<dbReference type="AlphaFoldDB" id="A0A7U8GT10"/>
<sequence>MNKLVTLILLTSSLTLSGCAQQSTSQQSQYYLLSSDSQSYTKSDTRSVIGVSPVNVAAYINTPGIALLTKENHIRIANHHLWAEQPDLAISRVLHSELDALLPHSRVDSGELGRQSDWQYTITTQIDQFHGTASGEAVLSGFWQFKNEQRVLVTQRFNMKQPIGKPGYAPLVDSLRELLTQLAEQQAQEIAKKL</sequence>
<evidence type="ECO:0000313" key="4">
    <source>
        <dbReference type="Proteomes" id="UP000002171"/>
    </source>
</evidence>
<evidence type="ECO:0000256" key="1">
    <source>
        <dbReference type="SAM" id="SignalP"/>
    </source>
</evidence>
<keyword evidence="1" id="KW-0732">Signal</keyword>
<evidence type="ECO:0000313" key="3">
    <source>
        <dbReference type="EMBL" id="EAR63117.1"/>
    </source>
</evidence>
<dbReference type="Proteomes" id="UP000002171">
    <property type="component" value="Unassembled WGS sequence"/>
</dbReference>
<protein>
    <recommendedName>
        <fullName evidence="2">ABC-type transport auxiliary lipoprotein component domain-containing protein</fullName>
    </recommendedName>
</protein>
<accession>A0A7U8GT10</accession>
<organism evidence="3 4">
    <name type="scientific">Neptuniibacter caesariensis</name>
    <dbReference type="NCBI Taxonomy" id="207954"/>
    <lineage>
        <taxon>Bacteria</taxon>
        <taxon>Pseudomonadati</taxon>
        <taxon>Pseudomonadota</taxon>
        <taxon>Gammaproteobacteria</taxon>
        <taxon>Oceanospirillales</taxon>
        <taxon>Oceanospirillaceae</taxon>
        <taxon>Neptuniibacter</taxon>
    </lineage>
</organism>
<dbReference type="PROSITE" id="PS51257">
    <property type="entry name" value="PROKAR_LIPOPROTEIN"/>
    <property type="match status" value="1"/>
</dbReference>
<evidence type="ECO:0000259" key="2">
    <source>
        <dbReference type="Pfam" id="PF03886"/>
    </source>
</evidence>
<dbReference type="EMBL" id="AAOW01000001">
    <property type="protein sequence ID" value="EAR63117.1"/>
    <property type="molecule type" value="Genomic_DNA"/>
</dbReference>
<comment type="caution">
    <text evidence="3">The sequence shown here is derived from an EMBL/GenBank/DDBJ whole genome shotgun (WGS) entry which is preliminary data.</text>
</comment>
<dbReference type="SUPFAM" id="SSF159594">
    <property type="entry name" value="XCC0632-like"/>
    <property type="match status" value="1"/>
</dbReference>
<dbReference type="OrthoDB" id="5600407at2"/>
<name>A0A7U8GT10_NEPCE</name>
<proteinExistence type="predicted"/>
<dbReference type="InterPro" id="IPR005586">
    <property type="entry name" value="ABC_trans_aux"/>
</dbReference>
<dbReference type="Pfam" id="PF03886">
    <property type="entry name" value="ABC_trans_aux"/>
    <property type="match status" value="1"/>
</dbReference>
<feature type="signal peptide" evidence="1">
    <location>
        <begin position="1"/>
        <end position="22"/>
    </location>
</feature>
<dbReference type="Gene3D" id="3.40.50.10610">
    <property type="entry name" value="ABC-type transport auxiliary lipoprotein component"/>
    <property type="match status" value="1"/>
</dbReference>
<feature type="domain" description="ABC-type transport auxiliary lipoprotein component" evidence="2">
    <location>
        <begin position="31"/>
        <end position="185"/>
    </location>
</feature>
<feature type="chain" id="PRO_5031489012" description="ABC-type transport auxiliary lipoprotein component domain-containing protein" evidence="1">
    <location>
        <begin position="23"/>
        <end position="194"/>
    </location>
</feature>
<gene>
    <name evidence="3" type="ORF">MED92_08356</name>
</gene>
<reference evidence="3 4" key="1">
    <citation type="submission" date="2006-02" db="EMBL/GenBank/DDBJ databases">
        <authorList>
            <person name="Pinhassi J."/>
            <person name="Pedros-Alio C."/>
            <person name="Ferriera S."/>
            <person name="Johnson J."/>
            <person name="Kravitz S."/>
            <person name="Halpern A."/>
            <person name="Remington K."/>
            <person name="Beeson K."/>
            <person name="Tran B."/>
            <person name="Rogers Y.-H."/>
            <person name="Friedman R."/>
            <person name="Venter J.C."/>
        </authorList>
    </citation>
    <scope>NUCLEOTIDE SEQUENCE [LARGE SCALE GENOMIC DNA]</scope>
    <source>
        <strain evidence="3 4">MED92</strain>
    </source>
</reference>